<sequence length="91" mass="10031">MGNFPIAKQPTRHTRLPSNSPELPTFLPNLFCNVPKILSGPSFWSPDNCLIGSSVPPLYSPASTMFLPRRQVNTCMGLSHTFCCCFILSNS</sequence>
<reference evidence="2 3" key="1">
    <citation type="submission" date="2022-05" db="EMBL/GenBank/DDBJ databases">
        <title>A multi-omics perspective on studying reproductive biology in Daphnia sinensis.</title>
        <authorList>
            <person name="Jia J."/>
        </authorList>
    </citation>
    <scope>NUCLEOTIDE SEQUENCE [LARGE SCALE GENOMIC DNA]</scope>
    <source>
        <strain evidence="2 3">WSL</strain>
    </source>
</reference>
<keyword evidence="3" id="KW-1185">Reference proteome</keyword>
<comment type="caution">
    <text evidence="2">The sequence shown here is derived from an EMBL/GenBank/DDBJ whole genome shotgun (WGS) entry which is preliminary data.</text>
</comment>
<organism evidence="2 3">
    <name type="scientific">Daphnia sinensis</name>
    <dbReference type="NCBI Taxonomy" id="1820382"/>
    <lineage>
        <taxon>Eukaryota</taxon>
        <taxon>Metazoa</taxon>
        <taxon>Ecdysozoa</taxon>
        <taxon>Arthropoda</taxon>
        <taxon>Crustacea</taxon>
        <taxon>Branchiopoda</taxon>
        <taxon>Diplostraca</taxon>
        <taxon>Cladocera</taxon>
        <taxon>Anomopoda</taxon>
        <taxon>Daphniidae</taxon>
        <taxon>Daphnia</taxon>
        <taxon>Daphnia similis group</taxon>
    </lineage>
</organism>
<evidence type="ECO:0000313" key="3">
    <source>
        <dbReference type="Proteomes" id="UP000820818"/>
    </source>
</evidence>
<accession>A0AAD5KNG9</accession>
<dbReference type="Proteomes" id="UP000820818">
    <property type="component" value="Linkage Group LG7"/>
</dbReference>
<evidence type="ECO:0000256" key="1">
    <source>
        <dbReference type="SAM" id="MobiDB-lite"/>
    </source>
</evidence>
<name>A0AAD5KNG9_9CRUS</name>
<gene>
    <name evidence="2" type="ORF">GHT06_018641</name>
</gene>
<dbReference type="AlphaFoldDB" id="A0AAD5KNG9"/>
<protein>
    <submittedName>
        <fullName evidence="2">Uncharacterized protein</fullName>
    </submittedName>
</protein>
<proteinExistence type="predicted"/>
<evidence type="ECO:0000313" key="2">
    <source>
        <dbReference type="EMBL" id="KAI9556074.1"/>
    </source>
</evidence>
<dbReference type="EMBL" id="WJBH02000007">
    <property type="protein sequence ID" value="KAI9556074.1"/>
    <property type="molecule type" value="Genomic_DNA"/>
</dbReference>
<feature type="region of interest" description="Disordered" evidence="1">
    <location>
        <begin position="1"/>
        <end position="20"/>
    </location>
</feature>